<dbReference type="Pfam" id="PF08513">
    <property type="entry name" value="LisH"/>
    <property type="match status" value="1"/>
</dbReference>
<dbReference type="PROSITE" id="PS00678">
    <property type="entry name" value="WD_REPEATS_1"/>
    <property type="match status" value="1"/>
</dbReference>
<dbReference type="PANTHER" id="PTHR19879">
    <property type="entry name" value="TRANSCRIPTION INITIATION FACTOR TFIID"/>
    <property type="match status" value="1"/>
</dbReference>
<keyword evidence="6" id="KW-0804">Transcription</keyword>
<dbReference type="InterPro" id="IPR006594">
    <property type="entry name" value="LisH"/>
</dbReference>
<proteinExistence type="inferred from homology"/>
<reference evidence="11 12" key="1">
    <citation type="submission" date="2024-02" db="EMBL/GenBank/DDBJ databases">
        <title>First draft genome assembly of two strains of Seiridium cardinale.</title>
        <authorList>
            <person name="Emiliani G."/>
            <person name="Scali E."/>
        </authorList>
    </citation>
    <scope>NUCLEOTIDE SEQUENCE [LARGE SCALE GENOMIC DNA]</scope>
    <source>
        <strain evidence="11 12">BM-138-000479</strain>
    </source>
</reference>
<dbReference type="Gene3D" id="2.130.10.10">
    <property type="entry name" value="YVTN repeat-like/Quinoprotein amine dehydrogenase"/>
    <property type="match status" value="2"/>
</dbReference>
<dbReference type="Proteomes" id="UP001465668">
    <property type="component" value="Unassembled WGS sequence"/>
</dbReference>
<name>A0ABR2Y2P2_9PEZI</name>
<feature type="compositionally biased region" description="Low complexity" evidence="9">
    <location>
        <begin position="27"/>
        <end position="41"/>
    </location>
</feature>
<dbReference type="InterPro" id="IPR036322">
    <property type="entry name" value="WD40_repeat_dom_sf"/>
</dbReference>
<comment type="similarity">
    <text evidence="2">Belongs to the WD repeat TAF5 family.</text>
</comment>
<dbReference type="PROSITE" id="PS50082">
    <property type="entry name" value="WD_REPEATS_2"/>
    <property type="match status" value="5"/>
</dbReference>
<dbReference type="PRINTS" id="PR00320">
    <property type="entry name" value="GPROTEINBRPT"/>
</dbReference>
<protein>
    <submittedName>
        <fullName evidence="11">WD40-repeat-containing domain protein</fullName>
    </submittedName>
</protein>
<dbReference type="InterPro" id="IPR019775">
    <property type="entry name" value="WD40_repeat_CS"/>
</dbReference>
<dbReference type="SUPFAM" id="SSF160897">
    <property type="entry name" value="Taf5 N-terminal domain-like"/>
    <property type="match status" value="1"/>
</dbReference>
<keyword evidence="7" id="KW-0539">Nucleus</keyword>
<keyword evidence="5" id="KW-0805">Transcription regulation</keyword>
<dbReference type="Gene3D" id="1.25.40.500">
    <property type="entry name" value="TFIID subunit TAF5, NTD2 domain"/>
    <property type="match status" value="1"/>
</dbReference>
<evidence type="ECO:0000256" key="7">
    <source>
        <dbReference type="ARBA" id="ARBA00023242"/>
    </source>
</evidence>
<comment type="caution">
    <text evidence="11">The sequence shown here is derived from an EMBL/GenBank/DDBJ whole genome shotgun (WGS) entry which is preliminary data.</text>
</comment>
<dbReference type="InterPro" id="IPR007582">
    <property type="entry name" value="TFIID_NTD2"/>
</dbReference>
<evidence type="ECO:0000256" key="2">
    <source>
        <dbReference type="ARBA" id="ARBA00009435"/>
    </source>
</evidence>
<keyword evidence="12" id="KW-1185">Reference proteome</keyword>
<dbReference type="Pfam" id="PF04494">
    <property type="entry name" value="TFIID_NTD2"/>
    <property type="match status" value="1"/>
</dbReference>
<feature type="domain" description="TFIID subunit TAF5 NTD2" evidence="10">
    <location>
        <begin position="160"/>
        <end position="290"/>
    </location>
</feature>
<dbReference type="SUPFAM" id="SSF50978">
    <property type="entry name" value="WD40 repeat-like"/>
    <property type="match status" value="1"/>
</dbReference>
<comment type="subcellular location">
    <subcellularLocation>
        <location evidence="1">Nucleus</location>
    </subcellularLocation>
</comment>
<dbReference type="CDD" id="cd08044">
    <property type="entry name" value="TAF5_NTD2"/>
    <property type="match status" value="1"/>
</dbReference>
<evidence type="ECO:0000256" key="8">
    <source>
        <dbReference type="PROSITE-ProRule" id="PRU00221"/>
    </source>
</evidence>
<feature type="region of interest" description="Disordered" evidence="9">
    <location>
        <begin position="1"/>
        <end position="44"/>
    </location>
</feature>
<dbReference type="PROSITE" id="PS50294">
    <property type="entry name" value="WD_REPEATS_REGION"/>
    <property type="match status" value="3"/>
</dbReference>
<feature type="repeat" description="WD" evidence="8">
    <location>
        <begin position="567"/>
        <end position="608"/>
    </location>
</feature>
<dbReference type="InterPro" id="IPR037264">
    <property type="entry name" value="TFIID_NTD2_sf"/>
</dbReference>
<keyword evidence="4" id="KW-0677">Repeat</keyword>
<dbReference type="InterPro" id="IPR001680">
    <property type="entry name" value="WD40_rpt"/>
</dbReference>
<feature type="repeat" description="WD" evidence="8">
    <location>
        <begin position="653"/>
        <end position="694"/>
    </location>
</feature>
<feature type="region of interest" description="Disordered" evidence="9">
    <location>
        <begin position="764"/>
        <end position="785"/>
    </location>
</feature>
<feature type="repeat" description="WD" evidence="8">
    <location>
        <begin position="703"/>
        <end position="730"/>
    </location>
</feature>
<dbReference type="EMBL" id="JARVKM010000007">
    <property type="protein sequence ID" value="KAK9780161.1"/>
    <property type="molecule type" value="Genomic_DNA"/>
</dbReference>
<feature type="repeat" description="WD" evidence="8">
    <location>
        <begin position="609"/>
        <end position="652"/>
    </location>
</feature>
<dbReference type="InterPro" id="IPR020472">
    <property type="entry name" value="WD40_PAC1"/>
</dbReference>
<accession>A0ABR2Y2P2</accession>
<keyword evidence="3 8" id="KW-0853">WD repeat</keyword>
<feature type="repeat" description="WD" evidence="8">
    <location>
        <begin position="540"/>
        <end position="560"/>
    </location>
</feature>
<gene>
    <name evidence="11" type="ORF">SCAR479_02798</name>
</gene>
<evidence type="ECO:0000313" key="11">
    <source>
        <dbReference type="EMBL" id="KAK9780161.1"/>
    </source>
</evidence>
<dbReference type="Pfam" id="PF00400">
    <property type="entry name" value="WD40"/>
    <property type="match status" value="6"/>
</dbReference>
<evidence type="ECO:0000256" key="3">
    <source>
        <dbReference type="ARBA" id="ARBA00022574"/>
    </source>
</evidence>
<dbReference type="PROSITE" id="PS50896">
    <property type="entry name" value="LISH"/>
    <property type="match status" value="1"/>
</dbReference>
<feature type="region of interest" description="Disordered" evidence="9">
    <location>
        <begin position="78"/>
        <end position="97"/>
    </location>
</feature>
<evidence type="ECO:0000256" key="6">
    <source>
        <dbReference type="ARBA" id="ARBA00023163"/>
    </source>
</evidence>
<evidence type="ECO:0000256" key="4">
    <source>
        <dbReference type="ARBA" id="ARBA00022737"/>
    </source>
</evidence>
<dbReference type="SMART" id="SM00320">
    <property type="entry name" value="WD40"/>
    <property type="match status" value="6"/>
</dbReference>
<evidence type="ECO:0000256" key="1">
    <source>
        <dbReference type="ARBA" id="ARBA00004123"/>
    </source>
</evidence>
<dbReference type="CDD" id="cd00200">
    <property type="entry name" value="WD40"/>
    <property type="match status" value="1"/>
</dbReference>
<dbReference type="PANTHER" id="PTHR19879:SF1">
    <property type="entry name" value="CANNONBALL-RELATED"/>
    <property type="match status" value="1"/>
</dbReference>
<evidence type="ECO:0000313" key="12">
    <source>
        <dbReference type="Proteomes" id="UP001465668"/>
    </source>
</evidence>
<sequence>MSNAGAPGAGAGQTSSTFTAAPPPTPGAGAAATTATTTAPPNNQNLNQIVKLTLLPSSKSRSAASDFLFTMRSHISHPTAVPSPFQPLSREDPSSRTVRMLPEQERRRLQLELREREKIRIRQVTDYLIKRGYTSTEEAFRKEIAGGNPKAEEEENKRLKPDKYVAAFEHLLKWVDNSLDLYKFELSKVLWPVFVYSYLDLIKFEYKLRAESFMLQYKERFENIRADEVNSLKLVKTPKQLEENPVARLYLKNKYRIPLNKFSSGNLFNFLERDAEECGNIVSYLLATFCEVESIERGPIEPFSFEAIYRRARNLELDDVDAQEGIPGIPAAGAVTLNREILENGNNAALKLGPLPMEPELRSDVLAELEEEDKTNPPRDGARSLVDEFTVMHPIKKEAGDSPQRTDIPYPPSRARDIVMEMQKVRENRDRFKIEGRTGGVGPAVSVCMYTFHNSLGSYSCMDFSKDQKLVAVGTTESYIRVWTLDGSPLTSQLPSEQNLKINNRKLIGHSGPVYSVAFSDSVKNINRNIFDDGPKVDTDSKLLISCSYDGQVRLWSMETWTCLCVYKGHYGPIMKMSWGPHGHYFATGGWDKTVRVWSQDRASYIRLMVGHDTPISALCWHPNGAYIFSASDEADKTIRMWSVSSGNCVRILSGHTDYISTMEASPNGKILASADSGGNIFLWDIAKGERIKRMRGHGRNGIWSVSFNVESNTLVSGGADMTVRVWDVEMPAEGTRSAAQADGTDGAIVVGGSGAGADGKATVGNAQGVASGTGSGGTGKKKGKEVMITPDQISCFPTKRTPVHKVMFTRMNLVIAGGCYEPEQR</sequence>
<evidence type="ECO:0000256" key="5">
    <source>
        <dbReference type="ARBA" id="ARBA00023015"/>
    </source>
</evidence>
<evidence type="ECO:0000259" key="10">
    <source>
        <dbReference type="Pfam" id="PF04494"/>
    </source>
</evidence>
<organism evidence="11 12">
    <name type="scientific">Seiridium cardinale</name>
    <dbReference type="NCBI Taxonomy" id="138064"/>
    <lineage>
        <taxon>Eukaryota</taxon>
        <taxon>Fungi</taxon>
        <taxon>Dikarya</taxon>
        <taxon>Ascomycota</taxon>
        <taxon>Pezizomycotina</taxon>
        <taxon>Sordariomycetes</taxon>
        <taxon>Xylariomycetidae</taxon>
        <taxon>Amphisphaeriales</taxon>
        <taxon>Sporocadaceae</taxon>
        <taxon>Seiridium</taxon>
    </lineage>
</organism>
<dbReference type="InterPro" id="IPR015943">
    <property type="entry name" value="WD40/YVTN_repeat-like_dom_sf"/>
</dbReference>
<evidence type="ECO:0000256" key="9">
    <source>
        <dbReference type="SAM" id="MobiDB-lite"/>
    </source>
</evidence>